<dbReference type="eggNOG" id="ENOG502R41B">
    <property type="taxonomic scope" value="Eukaryota"/>
</dbReference>
<dbReference type="STRING" id="4113.M1D3I5"/>
<reference evidence="6" key="1">
    <citation type="journal article" date="2011" name="Nature">
        <title>Genome sequence and analysis of the tuber crop potato.</title>
        <authorList>
            <consortium name="The Potato Genome Sequencing Consortium"/>
        </authorList>
    </citation>
    <scope>NUCLEOTIDE SEQUENCE [LARGE SCALE GENOMIC DNA]</scope>
    <source>
        <strain evidence="6">cv. DM1-3 516 R44</strain>
    </source>
</reference>
<evidence type="ECO:0000313" key="6">
    <source>
        <dbReference type="Proteomes" id="UP000011115"/>
    </source>
</evidence>
<dbReference type="EnsemblPlants" id="PGSC0003DMT400080445">
    <property type="protein sequence ID" value="PGSC0003DMT400080445"/>
    <property type="gene ID" value="PGSC0003DMG400031320"/>
</dbReference>
<name>M1D3I5_SOLTU</name>
<dbReference type="Pfam" id="PF23598">
    <property type="entry name" value="LRR_14"/>
    <property type="match status" value="1"/>
</dbReference>
<protein>
    <submittedName>
        <fullName evidence="5">Leucine-rich repeat-containing protein</fullName>
    </submittedName>
</protein>
<accession>M1D3I5</accession>
<dbReference type="HOGENOM" id="CLU_740576_0_0_1"/>
<dbReference type="AlphaFoldDB" id="M1D3I5"/>
<dbReference type="PANTHER" id="PTHR16083:SF74">
    <property type="entry name" value="TIR-NBS-LRR TYPE DISEASE RESISTANCE PROTEIN"/>
    <property type="match status" value="1"/>
</dbReference>
<evidence type="ECO:0000259" key="4">
    <source>
        <dbReference type="Pfam" id="PF23598"/>
    </source>
</evidence>
<feature type="domain" description="Disease resistance R13L4/SHOC-2-like LRR" evidence="4">
    <location>
        <begin position="24"/>
        <end position="207"/>
    </location>
</feature>
<dbReference type="Gramene" id="PGSC0003DMT400080445">
    <property type="protein sequence ID" value="PGSC0003DMT400080445"/>
    <property type="gene ID" value="PGSC0003DMG400031320"/>
</dbReference>
<evidence type="ECO:0000256" key="1">
    <source>
        <dbReference type="ARBA" id="ARBA00022614"/>
    </source>
</evidence>
<dbReference type="PANTHER" id="PTHR16083">
    <property type="entry name" value="LEUCINE RICH REPEAT CONTAINING PROTEIN"/>
    <property type="match status" value="1"/>
</dbReference>
<proteinExistence type="predicted"/>
<evidence type="ECO:0000256" key="2">
    <source>
        <dbReference type="ARBA" id="ARBA00022737"/>
    </source>
</evidence>
<dbReference type="PaxDb" id="4113-PGSC0003DMT400080445"/>
<sequence>MESLESFNLSGCQKLEKFPEIRGNMESLSEVLLARTAICELPSSIGQLSGISLLDLQSCENLERLPASVCEMRKLKILILKGCSRLAIFPENLGDLNQLEELYAGNTAILQLPDSVGNLSKLKILSLRNGRKVKHQYARSLILPSLFHALRQLKSLDLSGCNLCDDQASALKNLTSLLMELNLSRNKFIYLPDVFSRLSHLRYLNIAHCQELPLLPRNIEELYVEDFLEKESIAKLLMYPRLKLLSFTNYSFDQQSYTEESNDSSISDEILSLFLSNNMDDVILPSLNSDHRVTCSIVFPERAIPKWFMHQSAEKKISFKLPINWYNDKFKDFAICCVTRMGAGVCSLDSWLSGKYDYAFINAKLICNDHLKDLKVLEKECKVGPASRTYGQCVCFAYIPLYASLQVSGTDVGDINQYSLFEASICGCIVK</sequence>
<keyword evidence="6" id="KW-1185">Reference proteome</keyword>
<keyword evidence="1" id="KW-0433">Leucine-rich repeat</keyword>
<evidence type="ECO:0000313" key="5">
    <source>
        <dbReference type="EnsemblPlants" id="PGSC0003DMT400080445"/>
    </source>
</evidence>
<dbReference type="Proteomes" id="UP000011115">
    <property type="component" value="Unassembled WGS sequence"/>
</dbReference>
<reference evidence="5" key="2">
    <citation type="submission" date="2015-06" db="UniProtKB">
        <authorList>
            <consortium name="EnsemblPlants"/>
        </authorList>
    </citation>
    <scope>IDENTIFICATION</scope>
    <source>
        <strain evidence="5">DM1-3 516 R44</strain>
    </source>
</reference>
<organism evidence="5 6">
    <name type="scientific">Solanum tuberosum</name>
    <name type="common">Potato</name>
    <dbReference type="NCBI Taxonomy" id="4113"/>
    <lineage>
        <taxon>Eukaryota</taxon>
        <taxon>Viridiplantae</taxon>
        <taxon>Streptophyta</taxon>
        <taxon>Embryophyta</taxon>
        <taxon>Tracheophyta</taxon>
        <taxon>Spermatophyta</taxon>
        <taxon>Magnoliopsida</taxon>
        <taxon>eudicotyledons</taxon>
        <taxon>Gunneridae</taxon>
        <taxon>Pentapetalae</taxon>
        <taxon>asterids</taxon>
        <taxon>lamiids</taxon>
        <taxon>Solanales</taxon>
        <taxon>Solanaceae</taxon>
        <taxon>Solanoideae</taxon>
        <taxon>Solaneae</taxon>
        <taxon>Solanum</taxon>
    </lineage>
</organism>
<dbReference type="InParanoid" id="M1D3I5"/>
<dbReference type="InterPro" id="IPR045344">
    <property type="entry name" value="C-JID"/>
</dbReference>
<dbReference type="Pfam" id="PF20160">
    <property type="entry name" value="C-JID"/>
    <property type="match status" value="1"/>
</dbReference>
<dbReference type="SUPFAM" id="SSF52058">
    <property type="entry name" value="L domain-like"/>
    <property type="match status" value="1"/>
</dbReference>
<dbReference type="OMA" id="GCSRLAI"/>
<keyword evidence="2" id="KW-0677">Repeat</keyword>
<evidence type="ECO:0000259" key="3">
    <source>
        <dbReference type="Pfam" id="PF20160"/>
    </source>
</evidence>
<dbReference type="InterPro" id="IPR055414">
    <property type="entry name" value="LRR_R13L4/SHOC2-like"/>
</dbReference>
<dbReference type="Gene3D" id="3.80.10.10">
    <property type="entry name" value="Ribonuclease Inhibitor"/>
    <property type="match status" value="1"/>
</dbReference>
<dbReference type="InterPro" id="IPR032675">
    <property type="entry name" value="LRR_dom_sf"/>
</dbReference>
<feature type="domain" description="C-JID" evidence="3">
    <location>
        <begin position="299"/>
        <end position="427"/>
    </location>
</feature>